<feature type="compositionally biased region" description="Basic and acidic residues" evidence="1">
    <location>
        <begin position="26"/>
        <end position="51"/>
    </location>
</feature>
<organism evidence="2 3">
    <name type="scientific">Exophiala xenobiotica</name>
    <dbReference type="NCBI Taxonomy" id="348802"/>
    <lineage>
        <taxon>Eukaryota</taxon>
        <taxon>Fungi</taxon>
        <taxon>Dikarya</taxon>
        <taxon>Ascomycota</taxon>
        <taxon>Pezizomycotina</taxon>
        <taxon>Eurotiomycetes</taxon>
        <taxon>Chaetothyriomycetidae</taxon>
        <taxon>Chaetothyriales</taxon>
        <taxon>Herpotrichiellaceae</taxon>
        <taxon>Exophiala</taxon>
    </lineage>
</organism>
<dbReference type="RefSeq" id="XP_013312466.1">
    <property type="nucleotide sequence ID" value="XM_013457012.1"/>
</dbReference>
<feature type="compositionally biased region" description="Low complexity" evidence="1">
    <location>
        <begin position="66"/>
        <end position="75"/>
    </location>
</feature>
<dbReference type="Proteomes" id="UP000054342">
    <property type="component" value="Unassembled WGS sequence"/>
</dbReference>
<evidence type="ECO:0000313" key="2">
    <source>
        <dbReference type="EMBL" id="KIW51882.1"/>
    </source>
</evidence>
<evidence type="ECO:0000313" key="3">
    <source>
        <dbReference type="Proteomes" id="UP000054342"/>
    </source>
</evidence>
<dbReference type="EMBL" id="KN847322">
    <property type="protein sequence ID" value="KIW51883.1"/>
    <property type="molecule type" value="Genomic_DNA"/>
</dbReference>
<name>A0A0D2CPJ3_9EURO</name>
<accession>A0A0D2CPJ3</accession>
<evidence type="ECO:0000256" key="1">
    <source>
        <dbReference type="SAM" id="MobiDB-lite"/>
    </source>
</evidence>
<keyword evidence="3" id="KW-1185">Reference proteome</keyword>
<gene>
    <name evidence="2" type="ORF">PV05_10561</name>
</gene>
<feature type="compositionally biased region" description="Basic residues" evidence="1">
    <location>
        <begin position="1"/>
        <end position="10"/>
    </location>
</feature>
<dbReference type="AlphaFoldDB" id="A0A0D2CPJ3"/>
<dbReference type="HOGENOM" id="CLU_1959606_0_0_1"/>
<sequence length="128" mass="13881">MARTHSKKHAVASEKSSNGPGIAGSRDARLVHPHQHEYPHPPSHAHADAHAQHPQHGQIAYSHTSNNNNNNNNHNLPQPSDSLPVLAPSTAALGPSGPDGHRADVLHIHDRLDAQAALVRHLELFWID</sequence>
<dbReference type="RefSeq" id="XP_013312467.1">
    <property type="nucleotide sequence ID" value="XM_013457013.1"/>
</dbReference>
<dbReference type="GeneID" id="25332469"/>
<protein>
    <submittedName>
        <fullName evidence="2">Uncharacterized protein</fullName>
    </submittedName>
</protein>
<dbReference type="EMBL" id="KN847322">
    <property type="protein sequence ID" value="KIW51882.1"/>
    <property type="molecule type" value="Genomic_DNA"/>
</dbReference>
<feature type="region of interest" description="Disordered" evidence="1">
    <location>
        <begin position="1"/>
        <end position="103"/>
    </location>
</feature>
<reference evidence="2 3" key="1">
    <citation type="submission" date="2015-01" db="EMBL/GenBank/DDBJ databases">
        <title>The Genome Sequence of Exophiala xenobiotica CBS118157.</title>
        <authorList>
            <consortium name="The Broad Institute Genomics Platform"/>
            <person name="Cuomo C."/>
            <person name="de Hoog S."/>
            <person name="Gorbushina A."/>
            <person name="Stielow B."/>
            <person name="Teixiera M."/>
            <person name="Abouelleil A."/>
            <person name="Chapman S.B."/>
            <person name="Priest M."/>
            <person name="Young S.K."/>
            <person name="Wortman J."/>
            <person name="Nusbaum C."/>
            <person name="Birren B."/>
        </authorList>
    </citation>
    <scope>NUCLEOTIDE SEQUENCE [LARGE SCALE GENOMIC DNA]</scope>
    <source>
        <strain evidence="2 3">CBS 118157</strain>
    </source>
</reference>
<proteinExistence type="predicted"/>